<feature type="region of interest" description="Disordered" evidence="1">
    <location>
        <begin position="115"/>
        <end position="150"/>
    </location>
</feature>
<reference evidence="2" key="1">
    <citation type="journal article" date="2020" name="Nat. Commun.">
        <title>Large-scale genome sequencing of mycorrhizal fungi provides insights into the early evolution of symbiotic traits.</title>
        <authorList>
            <person name="Miyauchi S."/>
            <person name="Kiss E."/>
            <person name="Kuo A."/>
            <person name="Drula E."/>
            <person name="Kohler A."/>
            <person name="Sanchez-Garcia M."/>
            <person name="Morin E."/>
            <person name="Andreopoulos B."/>
            <person name="Barry K.W."/>
            <person name="Bonito G."/>
            <person name="Buee M."/>
            <person name="Carver A."/>
            <person name="Chen C."/>
            <person name="Cichocki N."/>
            <person name="Clum A."/>
            <person name="Culley D."/>
            <person name="Crous P.W."/>
            <person name="Fauchery L."/>
            <person name="Girlanda M."/>
            <person name="Hayes R.D."/>
            <person name="Keri Z."/>
            <person name="LaButti K."/>
            <person name="Lipzen A."/>
            <person name="Lombard V."/>
            <person name="Magnuson J."/>
            <person name="Maillard F."/>
            <person name="Murat C."/>
            <person name="Nolan M."/>
            <person name="Ohm R.A."/>
            <person name="Pangilinan J."/>
            <person name="Pereira M.F."/>
            <person name="Perotto S."/>
            <person name="Peter M."/>
            <person name="Pfister S."/>
            <person name="Riley R."/>
            <person name="Sitrit Y."/>
            <person name="Stielow J.B."/>
            <person name="Szollosi G."/>
            <person name="Zifcakova L."/>
            <person name="Stursova M."/>
            <person name="Spatafora J.W."/>
            <person name="Tedersoo L."/>
            <person name="Vaario L.M."/>
            <person name="Yamada A."/>
            <person name="Yan M."/>
            <person name="Wang P."/>
            <person name="Xu J."/>
            <person name="Bruns T."/>
            <person name="Baldrian P."/>
            <person name="Vilgalys R."/>
            <person name="Dunand C."/>
            <person name="Henrissat B."/>
            <person name="Grigoriev I.V."/>
            <person name="Hibbett D."/>
            <person name="Nagy L.G."/>
            <person name="Martin F.M."/>
        </authorList>
    </citation>
    <scope>NUCLEOTIDE SEQUENCE</scope>
    <source>
        <strain evidence="2">UP504</strain>
    </source>
</reference>
<gene>
    <name evidence="2" type="ORF">BS47DRAFT_1420893</name>
</gene>
<accession>A0A9P6B6J7</accession>
<keyword evidence="3" id="KW-1185">Reference proteome</keyword>
<dbReference type="AlphaFoldDB" id="A0A9P6B6J7"/>
<evidence type="ECO:0000313" key="3">
    <source>
        <dbReference type="Proteomes" id="UP000886523"/>
    </source>
</evidence>
<feature type="region of interest" description="Disordered" evidence="1">
    <location>
        <begin position="163"/>
        <end position="202"/>
    </location>
</feature>
<feature type="compositionally biased region" description="Basic and acidic residues" evidence="1">
    <location>
        <begin position="167"/>
        <end position="179"/>
    </location>
</feature>
<protein>
    <submittedName>
        <fullName evidence="2">Uncharacterized protein</fullName>
    </submittedName>
</protein>
<name>A0A9P6B6J7_9AGAM</name>
<proteinExistence type="predicted"/>
<feature type="region of interest" description="Disordered" evidence="1">
    <location>
        <begin position="1"/>
        <end position="39"/>
    </location>
</feature>
<organism evidence="2 3">
    <name type="scientific">Hydnum rufescens UP504</name>
    <dbReference type="NCBI Taxonomy" id="1448309"/>
    <lineage>
        <taxon>Eukaryota</taxon>
        <taxon>Fungi</taxon>
        <taxon>Dikarya</taxon>
        <taxon>Basidiomycota</taxon>
        <taxon>Agaricomycotina</taxon>
        <taxon>Agaricomycetes</taxon>
        <taxon>Cantharellales</taxon>
        <taxon>Hydnaceae</taxon>
        <taxon>Hydnum</taxon>
    </lineage>
</organism>
<feature type="compositionally biased region" description="Basic and acidic residues" evidence="1">
    <location>
        <begin position="132"/>
        <end position="150"/>
    </location>
</feature>
<dbReference type="EMBL" id="MU128925">
    <property type="protein sequence ID" value="KAF9518459.1"/>
    <property type="molecule type" value="Genomic_DNA"/>
</dbReference>
<evidence type="ECO:0000256" key="1">
    <source>
        <dbReference type="SAM" id="MobiDB-lite"/>
    </source>
</evidence>
<sequence>MTMIQTLQEGISSHQATDFRSPDPSDDDSIGSDPESPRRAVDQIHSMCRPNDGVHLTQSAVSKVAIILLPEFPYWSYQAPRCHQAYASDNDIHGITKPCQRLNGTARLARGIMEVGPRGKGSVSSGPAPEFVQRRSKDDVQPRPEHTHSKELLIDSQIENARRERRTHVDEAWRRREQSSIEARVQTGRLERGGSGGASQQAKLRIALGHAWKPHH</sequence>
<comment type="caution">
    <text evidence="2">The sequence shown here is derived from an EMBL/GenBank/DDBJ whole genome shotgun (WGS) entry which is preliminary data.</text>
</comment>
<evidence type="ECO:0000313" key="2">
    <source>
        <dbReference type="EMBL" id="KAF9518459.1"/>
    </source>
</evidence>
<dbReference type="Proteomes" id="UP000886523">
    <property type="component" value="Unassembled WGS sequence"/>
</dbReference>
<feature type="compositionally biased region" description="Polar residues" evidence="1">
    <location>
        <begin position="1"/>
        <end position="18"/>
    </location>
</feature>